<organism evidence="1 2">
    <name type="scientific">Empedobacter falsenii</name>
    <dbReference type="NCBI Taxonomy" id="343874"/>
    <lineage>
        <taxon>Bacteria</taxon>
        <taxon>Pseudomonadati</taxon>
        <taxon>Bacteroidota</taxon>
        <taxon>Flavobacteriia</taxon>
        <taxon>Flavobacteriales</taxon>
        <taxon>Weeksellaceae</taxon>
        <taxon>Empedobacter</taxon>
    </lineage>
</organism>
<evidence type="ECO:0000313" key="2">
    <source>
        <dbReference type="Proteomes" id="UP000254737"/>
    </source>
</evidence>
<dbReference type="RefSeq" id="WP_115001300.1">
    <property type="nucleotide sequence ID" value="NZ_UFXS01000001.1"/>
</dbReference>
<dbReference type="InterPro" id="IPR001387">
    <property type="entry name" value="Cro/C1-type_HTH"/>
</dbReference>
<accession>A0A376GHL8</accession>
<proteinExistence type="predicted"/>
<reference evidence="1 2" key="1">
    <citation type="submission" date="2018-06" db="EMBL/GenBank/DDBJ databases">
        <authorList>
            <consortium name="Pathogen Informatics"/>
            <person name="Doyle S."/>
        </authorList>
    </citation>
    <scope>NUCLEOTIDE SEQUENCE [LARGE SCALE GENOMIC DNA]</scope>
    <source>
        <strain evidence="1 2">NCTC13456</strain>
    </source>
</reference>
<protein>
    <submittedName>
        <fullName evidence="1">Uncharacterized protein</fullName>
    </submittedName>
</protein>
<dbReference type="GO" id="GO:0003677">
    <property type="term" value="F:DNA binding"/>
    <property type="evidence" value="ECO:0007669"/>
    <property type="project" value="InterPro"/>
</dbReference>
<dbReference type="InterPro" id="IPR010982">
    <property type="entry name" value="Lambda_DNA-bd_dom_sf"/>
</dbReference>
<dbReference type="Proteomes" id="UP000254737">
    <property type="component" value="Unassembled WGS sequence"/>
</dbReference>
<evidence type="ECO:0000313" key="1">
    <source>
        <dbReference type="EMBL" id="STD59298.1"/>
    </source>
</evidence>
<dbReference type="SUPFAM" id="SSF47413">
    <property type="entry name" value="lambda repressor-like DNA-binding domains"/>
    <property type="match status" value="1"/>
</dbReference>
<name>A0A376GHL8_9FLAO</name>
<gene>
    <name evidence="1" type="ORF">NCTC13456_02938</name>
</gene>
<dbReference type="AlphaFoldDB" id="A0A376GHL8"/>
<dbReference type="STRING" id="343874.GCA_000805695_02724"/>
<dbReference type="Gene3D" id="1.10.260.40">
    <property type="entry name" value="lambda repressor-like DNA-binding domains"/>
    <property type="match status" value="1"/>
</dbReference>
<sequence>MEKNDYKSNLNKKLCEYITIRFLSSFNNISNNNSQNKYAKAVGVTSSTISKISKGDGYNIPLSTIALILKYEKISLSDFFEDFNKFYNNTRCAF</sequence>
<dbReference type="CDD" id="cd00093">
    <property type="entry name" value="HTH_XRE"/>
    <property type="match status" value="1"/>
</dbReference>
<dbReference type="EMBL" id="UFXS01000001">
    <property type="protein sequence ID" value="STD59298.1"/>
    <property type="molecule type" value="Genomic_DNA"/>
</dbReference>